<dbReference type="OrthoDB" id="9797252at2"/>
<evidence type="ECO:0000256" key="1">
    <source>
        <dbReference type="ARBA" id="ARBA00022603"/>
    </source>
</evidence>
<dbReference type="SUPFAM" id="SSF53335">
    <property type="entry name" value="S-adenosyl-L-methionine-dependent methyltransferases"/>
    <property type="match status" value="1"/>
</dbReference>
<gene>
    <name evidence="4" type="ORF">FCI23_30985</name>
</gene>
<reference evidence="4 5" key="1">
    <citation type="submission" date="2019-04" db="EMBL/GenBank/DDBJ databases">
        <title>Streptomyces oryziradicis sp. nov., a novel actinomycete isolated from rhizosphere soil of rice (Oryza sativa L.).</title>
        <authorList>
            <person name="Li C."/>
        </authorList>
    </citation>
    <scope>NUCLEOTIDE SEQUENCE [LARGE SCALE GENOMIC DNA]</scope>
    <source>
        <strain evidence="4 5">NEAU-C40</strain>
    </source>
</reference>
<dbReference type="EMBL" id="SUMC01000037">
    <property type="protein sequence ID" value="TKA06506.1"/>
    <property type="molecule type" value="Genomic_DNA"/>
</dbReference>
<evidence type="ECO:0000313" key="4">
    <source>
        <dbReference type="EMBL" id="TKA06506.1"/>
    </source>
</evidence>
<sequence>MQYDPTFYDGAAAHYRCGRPPYSPQLEALLAEELGLDGSGRLLDVGCGPGVLTVRLAHLFGEAVGLDPDPAMLAEGRRAADERGIANITWVQARAEELPAAAPGPYRLVTFGQSFYWTNEIPVAEAIYDMLEPGGALILVGHQAEGRAVPASPGPPRIPHDEIRELVRKYLGSKRRAGQSTAPVQALSLQDALASSRFGAPRVLFAPGIPDHVQDIDGVLSNYFSMSFAAPHLFGDHIEEFADEVRELLKERSPEGVFWDWPGDTEVMLVRK</sequence>
<dbReference type="PANTHER" id="PTHR44942:SF4">
    <property type="entry name" value="METHYLTRANSFERASE TYPE 11 DOMAIN-CONTAINING PROTEIN"/>
    <property type="match status" value="1"/>
</dbReference>
<keyword evidence="5" id="KW-1185">Reference proteome</keyword>
<proteinExistence type="predicted"/>
<dbReference type="Proteomes" id="UP000305778">
    <property type="component" value="Unassembled WGS sequence"/>
</dbReference>
<evidence type="ECO:0000256" key="2">
    <source>
        <dbReference type="ARBA" id="ARBA00022679"/>
    </source>
</evidence>
<dbReference type="Gene3D" id="3.40.50.150">
    <property type="entry name" value="Vaccinia Virus protein VP39"/>
    <property type="match status" value="1"/>
</dbReference>
<dbReference type="AlphaFoldDB" id="A0A4U0SB19"/>
<comment type="caution">
    <text evidence="4">The sequence shown here is derived from an EMBL/GenBank/DDBJ whole genome shotgun (WGS) entry which is preliminary data.</text>
</comment>
<feature type="domain" description="Methyltransferase" evidence="3">
    <location>
        <begin position="43"/>
        <end position="135"/>
    </location>
</feature>
<dbReference type="CDD" id="cd02440">
    <property type="entry name" value="AdoMet_MTases"/>
    <property type="match status" value="1"/>
</dbReference>
<accession>A0A4U0SB19</accession>
<evidence type="ECO:0000259" key="3">
    <source>
        <dbReference type="Pfam" id="PF13649"/>
    </source>
</evidence>
<dbReference type="PANTHER" id="PTHR44942">
    <property type="entry name" value="METHYLTRANSF_11 DOMAIN-CONTAINING PROTEIN"/>
    <property type="match status" value="1"/>
</dbReference>
<organism evidence="4 5">
    <name type="scientific">Actinacidiphila oryziradicis</name>
    <dbReference type="NCBI Taxonomy" id="2571141"/>
    <lineage>
        <taxon>Bacteria</taxon>
        <taxon>Bacillati</taxon>
        <taxon>Actinomycetota</taxon>
        <taxon>Actinomycetes</taxon>
        <taxon>Kitasatosporales</taxon>
        <taxon>Streptomycetaceae</taxon>
        <taxon>Actinacidiphila</taxon>
    </lineage>
</organism>
<dbReference type="GO" id="GO:0032259">
    <property type="term" value="P:methylation"/>
    <property type="evidence" value="ECO:0007669"/>
    <property type="project" value="UniProtKB-KW"/>
</dbReference>
<keyword evidence="2 4" id="KW-0808">Transferase</keyword>
<dbReference type="InterPro" id="IPR029063">
    <property type="entry name" value="SAM-dependent_MTases_sf"/>
</dbReference>
<dbReference type="RefSeq" id="WP_136727267.1">
    <property type="nucleotide sequence ID" value="NZ_SUMC01000037.1"/>
</dbReference>
<dbReference type="InterPro" id="IPR051052">
    <property type="entry name" value="Diverse_substrate_MTase"/>
</dbReference>
<evidence type="ECO:0000313" key="5">
    <source>
        <dbReference type="Proteomes" id="UP000305778"/>
    </source>
</evidence>
<protein>
    <submittedName>
        <fullName evidence="4">Class I SAM-dependent methyltransferase</fullName>
    </submittedName>
</protein>
<dbReference type="Pfam" id="PF13649">
    <property type="entry name" value="Methyltransf_25"/>
    <property type="match status" value="1"/>
</dbReference>
<keyword evidence="1 4" id="KW-0489">Methyltransferase</keyword>
<name>A0A4U0SB19_9ACTN</name>
<dbReference type="InterPro" id="IPR041698">
    <property type="entry name" value="Methyltransf_25"/>
</dbReference>
<dbReference type="GO" id="GO:0008168">
    <property type="term" value="F:methyltransferase activity"/>
    <property type="evidence" value="ECO:0007669"/>
    <property type="project" value="UniProtKB-KW"/>
</dbReference>